<reference evidence="2 3" key="1">
    <citation type="journal article" date="2023" name="J. Hered.">
        <title>Chromosome-level genome of the wood stork (Mycteria americana) provides insight into avian chromosome evolution.</title>
        <authorList>
            <person name="Flamio R. Jr."/>
            <person name="Ramstad K.M."/>
        </authorList>
    </citation>
    <scope>NUCLEOTIDE SEQUENCE [LARGE SCALE GENOMIC DNA]</scope>
    <source>
        <strain evidence="2">JAX WOST 10</strain>
    </source>
</reference>
<dbReference type="Proteomes" id="UP001333110">
    <property type="component" value="Unassembled WGS sequence"/>
</dbReference>
<evidence type="ECO:0000313" key="3">
    <source>
        <dbReference type="Proteomes" id="UP001333110"/>
    </source>
</evidence>
<accession>A0AAN7NS90</accession>
<dbReference type="PANTHER" id="PTHR48195:SF1">
    <property type="entry name" value="RIKEN CDNA 2410002F23 GENE"/>
    <property type="match status" value="1"/>
</dbReference>
<feature type="compositionally biased region" description="Basic and acidic residues" evidence="1">
    <location>
        <begin position="187"/>
        <end position="201"/>
    </location>
</feature>
<evidence type="ECO:0000256" key="1">
    <source>
        <dbReference type="SAM" id="MobiDB-lite"/>
    </source>
</evidence>
<protein>
    <submittedName>
        <fullName evidence="2">Uncharacterized protein</fullName>
    </submittedName>
</protein>
<dbReference type="GO" id="GO:0005794">
    <property type="term" value="C:Golgi apparatus"/>
    <property type="evidence" value="ECO:0007669"/>
    <property type="project" value="TreeGrafter"/>
</dbReference>
<dbReference type="InterPro" id="IPR053270">
    <property type="entry name" value="Fv1_restriction_factor"/>
</dbReference>
<name>A0AAN7NS90_MYCAM</name>
<gene>
    <name evidence="2" type="ORF">QYF61_009456</name>
</gene>
<organism evidence="2 3">
    <name type="scientific">Mycteria americana</name>
    <name type="common">Wood stork</name>
    <dbReference type="NCBI Taxonomy" id="33587"/>
    <lineage>
        <taxon>Eukaryota</taxon>
        <taxon>Metazoa</taxon>
        <taxon>Chordata</taxon>
        <taxon>Craniata</taxon>
        <taxon>Vertebrata</taxon>
        <taxon>Euteleostomi</taxon>
        <taxon>Archelosauria</taxon>
        <taxon>Archosauria</taxon>
        <taxon>Dinosauria</taxon>
        <taxon>Saurischia</taxon>
        <taxon>Theropoda</taxon>
        <taxon>Coelurosauria</taxon>
        <taxon>Aves</taxon>
        <taxon>Neognathae</taxon>
        <taxon>Neoaves</taxon>
        <taxon>Aequornithes</taxon>
        <taxon>Ciconiiformes</taxon>
        <taxon>Ciconiidae</taxon>
        <taxon>Mycteria</taxon>
    </lineage>
</organism>
<sequence>MWKSSLHWEMYISFQDQGTFSWMMCSAMEINPTCGNALIQDSQHITVATEKMPVCFAQRQALQLNQATNPCRYKSLLDTRRNLGSKSEHIVTWLLRCWDNGASSLELEGKEAKHLGCLPREGGIDKATGKEAQALSLWRQLLSGMKERYPFKEDVIYRPGKWTTMERGIQYLRALAMLEVICGDLDNKPDENNEPDNESKIQMKSGARNPCGRSW</sequence>
<keyword evidence="3" id="KW-1185">Reference proteome</keyword>
<evidence type="ECO:0000313" key="2">
    <source>
        <dbReference type="EMBL" id="KAK4820990.1"/>
    </source>
</evidence>
<feature type="region of interest" description="Disordered" evidence="1">
    <location>
        <begin position="187"/>
        <end position="215"/>
    </location>
</feature>
<dbReference type="GO" id="GO:0009615">
    <property type="term" value="P:response to virus"/>
    <property type="evidence" value="ECO:0007669"/>
    <property type="project" value="TreeGrafter"/>
</dbReference>
<dbReference type="EMBL" id="JAUNZN010000005">
    <property type="protein sequence ID" value="KAK4820990.1"/>
    <property type="molecule type" value="Genomic_DNA"/>
</dbReference>
<dbReference type="AlphaFoldDB" id="A0AAN7NS90"/>
<proteinExistence type="predicted"/>
<dbReference type="PANTHER" id="PTHR48195">
    <property type="entry name" value="FRIEND VIRUS SUSCEPTIBILITY PROTEIN 1"/>
    <property type="match status" value="1"/>
</dbReference>
<comment type="caution">
    <text evidence="2">The sequence shown here is derived from an EMBL/GenBank/DDBJ whole genome shotgun (WGS) entry which is preliminary data.</text>
</comment>